<dbReference type="Pfam" id="PF02325">
    <property type="entry name" value="CCB3_YggT"/>
    <property type="match status" value="2"/>
</dbReference>
<dbReference type="RefSeq" id="WP_014701257.1">
    <property type="nucleotide sequence ID" value="NC_017845.1"/>
</dbReference>
<dbReference type="PANTHER" id="PTHR33219">
    <property type="entry name" value="YLMG HOMOLOG PROTEIN 2, CHLOROPLASTIC"/>
    <property type="match status" value="1"/>
</dbReference>
<accession>A0A0H3I8I7</accession>
<dbReference type="OMA" id="MIDFSPM"/>
<protein>
    <submittedName>
        <fullName evidence="3 4">YGGT family protein</fullName>
    </submittedName>
</protein>
<reference evidence="8" key="4">
    <citation type="submission" date="2023-07" db="EMBL/GenBank/DDBJ databases">
        <title>Identification of Pectobacterium versatile causing blackleg of potato from New York State with a whole genome sequencing approach.</title>
        <authorList>
            <person name="Ma X."/>
            <person name="Swingle B."/>
        </authorList>
    </citation>
    <scope>NUCLEOTIDE SEQUENCE [LARGE SCALE GENOMIC DNA]</scope>
    <source>
        <strain evidence="8">NY1588A</strain>
    </source>
</reference>
<feature type="transmembrane region" description="Helical" evidence="2">
    <location>
        <begin position="145"/>
        <end position="165"/>
    </location>
</feature>
<dbReference type="HOGENOM" id="CLU_089905_1_0_6"/>
<evidence type="ECO:0000256" key="1">
    <source>
        <dbReference type="ARBA" id="ARBA00010894"/>
    </source>
</evidence>
<dbReference type="Proteomes" id="UP000008044">
    <property type="component" value="Chromosome"/>
</dbReference>
<evidence type="ECO:0000313" key="4">
    <source>
        <dbReference type="EMBL" id="MBI0554918.1"/>
    </source>
</evidence>
<evidence type="ECO:0000256" key="2">
    <source>
        <dbReference type="SAM" id="Phobius"/>
    </source>
</evidence>
<dbReference type="InterPro" id="IPR003425">
    <property type="entry name" value="CCB3/YggT"/>
</dbReference>
<reference evidence="3 6" key="1">
    <citation type="journal article" date="2012" name="J. Bacteriol.">
        <title>Genome sequence of Pectobacterium sp. strain SCC3193.</title>
        <authorList>
            <person name="Koskinen J.P."/>
            <person name="Laine P."/>
            <person name="Niemi O."/>
            <person name="Nykyri J."/>
            <person name="Harjunpaa H."/>
            <person name="Auvinen P."/>
            <person name="Paulin L."/>
            <person name="Pirhonen M."/>
            <person name="Palva T."/>
            <person name="Holm L."/>
        </authorList>
    </citation>
    <scope>NUCLEOTIDE SEQUENCE [LARGE SCALE GENOMIC DNA]</scope>
    <source>
        <strain evidence="3 6">SCC3193</strain>
    </source>
</reference>
<evidence type="ECO:0000313" key="3">
    <source>
        <dbReference type="EMBL" id="AFI91808.1"/>
    </source>
</evidence>
<organism evidence="3 6">
    <name type="scientific">Pectobacterium parmentieri</name>
    <dbReference type="NCBI Taxonomy" id="1905730"/>
    <lineage>
        <taxon>Bacteria</taxon>
        <taxon>Pseudomonadati</taxon>
        <taxon>Pseudomonadota</taxon>
        <taxon>Gammaproteobacteria</taxon>
        <taxon>Enterobacterales</taxon>
        <taxon>Pectobacteriaceae</taxon>
        <taxon>Pectobacterium</taxon>
    </lineage>
</organism>
<evidence type="ECO:0000313" key="6">
    <source>
        <dbReference type="Proteomes" id="UP000008044"/>
    </source>
</evidence>
<dbReference type="EMBL" id="PSZG01000001">
    <property type="protein sequence ID" value="RKO77598.1"/>
    <property type="molecule type" value="Genomic_DNA"/>
</dbReference>
<dbReference type="Proteomes" id="UP001194579">
    <property type="component" value="Unassembled WGS sequence"/>
</dbReference>
<dbReference type="GO" id="GO:0016020">
    <property type="term" value="C:membrane"/>
    <property type="evidence" value="ECO:0007669"/>
    <property type="project" value="InterPro"/>
</dbReference>
<evidence type="ECO:0000313" key="5">
    <source>
        <dbReference type="EMBL" id="RKO77598.1"/>
    </source>
</evidence>
<dbReference type="OrthoDB" id="9806665at2"/>
<dbReference type="STRING" id="1905730.W5S_3745"/>
<dbReference type="KEGG" id="pec:W5S_3745"/>
<reference evidence="4" key="5">
    <citation type="submission" date="2024-05" db="EMBL/GenBank/DDBJ databases">
        <title>Identification of Pectobacterium versatile causing blackleg of potato from New York State with a whole genome sequencing approach.</title>
        <authorList>
            <person name="Ma X."/>
            <person name="Swingle B."/>
        </authorList>
    </citation>
    <scope>NUCLEOTIDE SEQUENCE</scope>
    <source>
        <strain evidence="4">NY1588A</strain>
    </source>
</reference>
<dbReference type="EMBL" id="WABS01000018">
    <property type="protein sequence ID" value="MBI0554918.1"/>
    <property type="molecule type" value="Genomic_DNA"/>
</dbReference>
<dbReference type="PANTHER" id="PTHR33219:SF14">
    <property type="entry name" value="PROTEIN COFACTOR ASSEMBLY OF COMPLEX C SUBUNIT B CCB3, CHLOROPLASTIC-RELATED"/>
    <property type="match status" value="1"/>
</dbReference>
<gene>
    <name evidence="3" type="ordered locus">W5S_3745</name>
    <name evidence="5" type="ORF">C5E00_12775</name>
    <name evidence="4" type="ORF">F6Q06_10510</name>
</gene>
<dbReference type="PATRIC" id="fig|1166016.3.peg.3807"/>
<dbReference type="AlphaFoldDB" id="A0A0H3I8I7"/>
<reference evidence="3" key="2">
    <citation type="submission" date="2012-03" db="EMBL/GenBank/DDBJ databases">
        <authorList>
            <person name="Koskinen P."/>
            <person name="Laine P."/>
            <person name="Niemi O."/>
            <person name="Nykyri J."/>
            <person name="Harjunpaa H."/>
            <person name="Auvinen P."/>
            <person name="Paulin L."/>
            <person name="Pirhonen M."/>
            <person name="Palva T."/>
            <person name="Holm L."/>
        </authorList>
    </citation>
    <scope>NUCLEOTIDE SEQUENCE</scope>
    <source>
        <strain evidence="3">SCC3193</strain>
    </source>
</reference>
<keyword evidence="2" id="KW-0812">Transmembrane</keyword>
<sequence length="189" mass="21228">MLTLTFLITLLDIPVMVLLLRIWMQWSRSDFYNPLSQFVVKITQPAVGPLRRILPSLGPIDSASLLLAFIVIAFKLFILVYLGAIPVNLTLILISVFALAKSIGHLIFWVIIVRSIMSWVSQGRSPIEYLLHQLTEPLMAPIRRILPAMGGIDFSAMVVILILYLLKSLTIDLFTSLNLALFPGLWSLL</sequence>
<keyword evidence="2" id="KW-0472">Membrane</keyword>
<reference evidence="5 7" key="3">
    <citation type="journal article" date="2018" name="BMC Genomics">
        <title>High genomic variability in the plant pathogenic bacterium Pectobacterium parmentieri deciphered from de novo assembled complete genomes.</title>
        <authorList>
            <person name="Zoledowska S."/>
            <person name="Motyka-Pomagruk A."/>
            <person name="Sledz W."/>
            <person name="Mengoni A."/>
            <person name="Lojkowska E."/>
        </authorList>
    </citation>
    <scope>NUCLEOTIDE SEQUENCE [LARGE SCALE GENOMIC DNA]</scope>
    <source>
        <strain evidence="5 7">IFB5626</strain>
    </source>
</reference>
<comment type="similarity">
    <text evidence="1">Belongs to the YggT family.</text>
</comment>
<dbReference type="KEGG" id="ppar:A8F97_00600"/>
<dbReference type="Proteomes" id="UP000269665">
    <property type="component" value="Unassembled WGS sequence"/>
</dbReference>
<proteinExistence type="inferred from homology"/>
<feature type="transmembrane region" description="Helical" evidence="2">
    <location>
        <begin position="6"/>
        <end position="24"/>
    </location>
</feature>
<evidence type="ECO:0000313" key="7">
    <source>
        <dbReference type="Proteomes" id="UP000269665"/>
    </source>
</evidence>
<feature type="transmembrane region" description="Helical" evidence="2">
    <location>
        <begin position="91"/>
        <end position="112"/>
    </location>
</feature>
<dbReference type="GeneID" id="45847948"/>
<dbReference type="eggNOG" id="COG0762">
    <property type="taxonomic scope" value="Bacteria"/>
</dbReference>
<evidence type="ECO:0000313" key="8">
    <source>
        <dbReference type="Proteomes" id="UP001194579"/>
    </source>
</evidence>
<dbReference type="EMBL" id="CP003415">
    <property type="protein sequence ID" value="AFI91808.1"/>
    <property type="molecule type" value="Genomic_DNA"/>
</dbReference>
<keyword evidence="8" id="KW-1185">Reference proteome</keyword>
<keyword evidence="2" id="KW-1133">Transmembrane helix</keyword>
<name>A0A0H3I8I7_PECPM</name>
<feature type="transmembrane region" description="Helical" evidence="2">
    <location>
        <begin position="65"/>
        <end position="85"/>
    </location>
</feature>